<dbReference type="PANTHER" id="PTHR36437">
    <property type="entry name" value="GLYOXALASE/BLEOMYCIN RESISTANCE PROTEIN/DIOXYGENASE"/>
    <property type="match status" value="1"/>
</dbReference>
<gene>
    <name evidence="2" type="ORF">CLV40_104430</name>
</gene>
<dbReference type="GO" id="GO:0051213">
    <property type="term" value="F:dioxygenase activity"/>
    <property type="evidence" value="ECO:0007669"/>
    <property type="project" value="UniProtKB-KW"/>
</dbReference>
<dbReference type="EMBL" id="PTIX01000004">
    <property type="protein sequence ID" value="PPK69177.1"/>
    <property type="molecule type" value="Genomic_DNA"/>
</dbReference>
<dbReference type="InterPro" id="IPR037523">
    <property type="entry name" value="VOC_core"/>
</dbReference>
<dbReference type="RefSeq" id="WP_104478688.1">
    <property type="nucleotide sequence ID" value="NZ_CP154825.1"/>
</dbReference>
<keyword evidence="2" id="KW-0456">Lyase</keyword>
<protein>
    <submittedName>
        <fullName evidence="2">Catechol 2,3-dioxygenase-like lactoylglutathione lyase family enzyme</fullName>
    </submittedName>
</protein>
<dbReference type="InterPro" id="IPR004360">
    <property type="entry name" value="Glyas_Fos-R_dOase_dom"/>
</dbReference>
<dbReference type="OrthoDB" id="485032at2"/>
<evidence type="ECO:0000259" key="1">
    <source>
        <dbReference type="PROSITE" id="PS51819"/>
    </source>
</evidence>
<name>A0A2S6GVG1_9PSEU</name>
<sequence length="136" mass="14636">MQWTLEVVVVPVSDVDVAKEFYAEKVGFVLDHDTSFGDNRFVQLTPPGSGCSIVLGPKLEKVAPGELGGVQLVVNDLWAAHAELSARGVQVSEVQFASPQGFRAATEEDDLNNAGFLFFADPDGNSWTVQQITARA</sequence>
<dbReference type="AlphaFoldDB" id="A0A2S6GVG1"/>
<keyword evidence="3" id="KW-1185">Reference proteome</keyword>
<reference evidence="2 3" key="1">
    <citation type="submission" date="2018-02" db="EMBL/GenBank/DDBJ databases">
        <title>Genomic Encyclopedia of Archaeal and Bacterial Type Strains, Phase II (KMG-II): from individual species to whole genera.</title>
        <authorList>
            <person name="Goeker M."/>
        </authorList>
    </citation>
    <scope>NUCLEOTIDE SEQUENCE [LARGE SCALE GENOMIC DNA]</scope>
    <source>
        <strain evidence="2 3">YU 961-1</strain>
    </source>
</reference>
<comment type="caution">
    <text evidence="2">The sequence shown here is derived from an EMBL/GenBank/DDBJ whole genome shotgun (WGS) entry which is preliminary data.</text>
</comment>
<evidence type="ECO:0000313" key="2">
    <source>
        <dbReference type="EMBL" id="PPK69177.1"/>
    </source>
</evidence>
<dbReference type="GO" id="GO:0016829">
    <property type="term" value="F:lyase activity"/>
    <property type="evidence" value="ECO:0007669"/>
    <property type="project" value="UniProtKB-KW"/>
</dbReference>
<dbReference type="Gene3D" id="3.10.180.10">
    <property type="entry name" value="2,3-Dihydroxybiphenyl 1,2-Dioxygenase, domain 1"/>
    <property type="match status" value="1"/>
</dbReference>
<feature type="domain" description="VOC" evidence="1">
    <location>
        <begin position="4"/>
        <end position="132"/>
    </location>
</feature>
<dbReference type="SUPFAM" id="SSF54593">
    <property type="entry name" value="Glyoxalase/Bleomycin resistance protein/Dihydroxybiphenyl dioxygenase"/>
    <property type="match status" value="1"/>
</dbReference>
<evidence type="ECO:0000313" key="3">
    <source>
        <dbReference type="Proteomes" id="UP000239203"/>
    </source>
</evidence>
<proteinExistence type="predicted"/>
<accession>A0A2S6GVG1</accession>
<dbReference type="InterPro" id="IPR029068">
    <property type="entry name" value="Glyas_Bleomycin-R_OHBP_Dase"/>
</dbReference>
<dbReference type="PANTHER" id="PTHR36437:SF2">
    <property type="entry name" value="GLYOXALASE_BLEOMYCIN RESISTANCE PROTEIN_DIOXYGENASE"/>
    <property type="match status" value="1"/>
</dbReference>
<keyword evidence="2" id="KW-0560">Oxidoreductase</keyword>
<keyword evidence="2" id="KW-0223">Dioxygenase</keyword>
<dbReference type="Proteomes" id="UP000239203">
    <property type="component" value="Unassembled WGS sequence"/>
</dbReference>
<dbReference type="Pfam" id="PF00903">
    <property type="entry name" value="Glyoxalase"/>
    <property type="match status" value="1"/>
</dbReference>
<organism evidence="2 3">
    <name type="scientific">Actinokineospora auranticolor</name>
    <dbReference type="NCBI Taxonomy" id="155976"/>
    <lineage>
        <taxon>Bacteria</taxon>
        <taxon>Bacillati</taxon>
        <taxon>Actinomycetota</taxon>
        <taxon>Actinomycetes</taxon>
        <taxon>Pseudonocardiales</taxon>
        <taxon>Pseudonocardiaceae</taxon>
        <taxon>Actinokineospora</taxon>
    </lineage>
</organism>
<dbReference type="PROSITE" id="PS51819">
    <property type="entry name" value="VOC"/>
    <property type="match status" value="1"/>
</dbReference>